<dbReference type="RefSeq" id="WP_073000148.1">
    <property type="nucleotide sequence ID" value="NZ_FQUM01000003.1"/>
</dbReference>
<evidence type="ECO:0000313" key="3">
    <source>
        <dbReference type="EMBL" id="SHE97628.1"/>
    </source>
</evidence>
<dbReference type="AlphaFoldDB" id="A0A1M4XW34"/>
<dbReference type="Proteomes" id="UP000184164">
    <property type="component" value="Unassembled WGS sequence"/>
</dbReference>
<dbReference type="InterPro" id="IPR023393">
    <property type="entry name" value="START-like_dom_sf"/>
</dbReference>
<organism evidence="3 4">
    <name type="scientific">Mariniphaga anaerophila</name>
    <dbReference type="NCBI Taxonomy" id="1484053"/>
    <lineage>
        <taxon>Bacteria</taxon>
        <taxon>Pseudomonadati</taxon>
        <taxon>Bacteroidota</taxon>
        <taxon>Bacteroidia</taxon>
        <taxon>Marinilabiliales</taxon>
        <taxon>Prolixibacteraceae</taxon>
        <taxon>Mariniphaga</taxon>
    </lineage>
</organism>
<dbReference type="STRING" id="1484053.SAMN05444274_103143"/>
<keyword evidence="4" id="KW-1185">Reference proteome</keyword>
<sequence>MKNLKRYYNLPAEPKDVYNALTNKNMLEIWTGEDAVMETTPNTEFSLWGGSITGLNLEFDENRKIVQQWFFGEEEEPSVVTIVLHPDKKGTSIELRQTNIPEEAFENISDGWDEDYFGALRELFI</sequence>
<dbReference type="Pfam" id="PF08327">
    <property type="entry name" value="AHSA1"/>
    <property type="match status" value="1"/>
</dbReference>
<reference evidence="3 4" key="1">
    <citation type="submission" date="2016-11" db="EMBL/GenBank/DDBJ databases">
        <authorList>
            <person name="Jaros S."/>
            <person name="Januszkiewicz K."/>
            <person name="Wedrychowicz H."/>
        </authorList>
    </citation>
    <scope>NUCLEOTIDE SEQUENCE [LARGE SCALE GENOMIC DNA]</scope>
    <source>
        <strain evidence="3 4">DSM 26910</strain>
    </source>
</reference>
<evidence type="ECO:0000256" key="1">
    <source>
        <dbReference type="ARBA" id="ARBA00006817"/>
    </source>
</evidence>
<feature type="domain" description="Activator of Hsp90 ATPase homologue 1/2-like C-terminal" evidence="2">
    <location>
        <begin position="12"/>
        <end position="123"/>
    </location>
</feature>
<proteinExistence type="inferred from homology"/>
<accession>A0A1M4XW34</accession>
<dbReference type="EMBL" id="FQUM01000003">
    <property type="protein sequence ID" value="SHE97628.1"/>
    <property type="molecule type" value="Genomic_DNA"/>
</dbReference>
<evidence type="ECO:0000259" key="2">
    <source>
        <dbReference type="Pfam" id="PF08327"/>
    </source>
</evidence>
<dbReference type="SUPFAM" id="SSF55961">
    <property type="entry name" value="Bet v1-like"/>
    <property type="match status" value="1"/>
</dbReference>
<gene>
    <name evidence="3" type="ORF">SAMN05444274_103143</name>
</gene>
<protein>
    <submittedName>
        <fullName evidence="3">Activator of Hsp90 ATPase homolog 1-like protein</fullName>
    </submittedName>
</protein>
<evidence type="ECO:0000313" key="4">
    <source>
        <dbReference type="Proteomes" id="UP000184164"/>
    </source>
</evidence>
<comment type="similarity">
    <text evidence="1">Belongs to the AHA1 family.</text>
</comment>
<dbReference type="InterPro" id="IPR013538">
    <property type="entry name" value="ASHA1/2-like_C"/>
</dbReference>
<name>A0A1M4XW34_9BACT</name>
<dbReference type="OrthoDB" id="1445093at2"/>
<dbReference type="Gene3D" id="3.30.530.20">
    <property type="match status" value="1"/>
</dbReference>